<dbReference type="SUPFAM" id="SSF51735">
    <property type="entry name" value="NAD(P)-binding Rossmann-fold domains"/>
    <property type="match status" value="1"/>
</dbReference>
<feature type="region of interest" description="Disordered" evidence="3">
    <location>
        <begin position="519"/>
        <end position="540"/>
    </location>
</feature>
<dbReference type="InterPro" id="IPR036291">
    <property type="entry name" value="NAD(P)-bd_dom_sf"/>
</dbReference>
<evidence type="ECO:0000313" key="5">
    <source>
        <dbReference type="Proteomes" id="UP000265515"/>
    </source>
</evidence>
<comment type="similarity">
    <text evidence="1">Belongs to the NAD(P)-dependent epimerase/dehydratase family.</text>
</comment>
<accession>A0A388KCZ4</accession>
<protein>
    <recommendedName>
        <fullName evidence="6">NAD-dependent epimerase/dehydratase domain-containing protein</fullName>
    </recommendedName>
</protein>
<evidence type="ECO:0008006" key="6">
    <source>
        <dbReference type="Google" id="ProtNLM"/>
    </source>
</evidence>
<dbReference type="Gramene" id="GBG67930">
    <property type="protein sequence ID" value="GBG67930"/>
    <property type="gene ID" value="CBR_g1049"/>
</dbReference>
<keyword evidence="2" id="KW-0520">NAD</keyword>
<proteinExistence type="inferred from homology"/>
<keyword evidence="5" id="KW-1185">Reference proteome</keyword>
<evidence type="ECO:0000256" key="2">
    <source>
        <dbReference type="ARBA" id="ARBA00023027"/>
    </source>
</evidence>
<reference evidence="4 5" key="1">
    <citation type="journal article" date="2018" name="Cell">
        <title>The Chara Genome: Secondary Complexity and Implications for Plant Terrestrialization.</title>
        <authorList>
            <person name="Nishiyama T."/>
            <person name="Sakayama H."/>
            <person name="Vries J.D."/>
            <person name="Buschmann H."/>
            <person name="Saint-Marcoux D."/>
            <person name="Ullrich K.K."/>
            <person name="Haas F.B."/>
            <person name="Vanderstraeten L."/>
            <person name="Becker D."/>
            <person name="Lang D."/>
            <person name="Vosolsobe S."/>
            <person name="Rombauts S."/>
            <person name="Wilhelmsson P.K.I."/>
            <person name="Janitza P."/>
            <person name="Kern R."/>
            <person name="Heyl A."/>
            <person name="Rumpler F."/>
            <person name="Villalobos L.I.A.C."/>
            <person name="Clay J.M."/>
            <person name="Skokan R."/>
            <person name="Toyoda A."/>
            <person name="Suzuki Y."/>
            <person name="Kagoshima H."/>
            <person name="Schijlen E."/>
            <person name="Tajeshwar N."/>
            <person name="Catarino B."/>
            <person name="Hetherington A.J."/>
            <person name="Saltykova A."/>
            <person name="Bonnot C."/>
            <person name="Breuninger H."/>
            <person name="Symeonidi A."/>
            <person name="Radhakrishnan G.V."/>
            <person name="Van Nieuwerburgh F."/>
            <person name="Deforce D."/>
            <person name="Chang C."/>
            <person name="Karol K.G."/>
            <person name="Hedrich R."/>
            <person name="Ulvskov P."/>
            <person name="Glockner G."/>
            <person name="Delwiche C.F."/>
            <person name="Petrasek J."/>
            <person name="Van de Peer Y."/>
            <person name="Friml J."/>
            <person name="Beilby M."/>
            <person name="Dolan L."/>
            <person name="Kohara Y."/>
            <person name="Sugano S."/>
            <person name="Fujiyama A."/>
            <person name="Delaux P.-M."/>
            <person name="Quint M."/>
            <person name="TheiBen G."/>
            <person name="Hagemann M."/>
            <person name="Harholt J."/>
            <person name="Dunand C."/>
            <person name="Zachgo S."/>
            <person name="Langdale J."/>
            <person name="Maumus F."/>
            <person name="Straeten D.V.D."/>
            <person name="Gould S.B."/>
            <person name="Rensing S.A."/>
        </authorList>
    </citation>
    <scope>NUCLEOTIDE SEQUENCE [LARGE SCALE GENOMIC DNA]</scope>
    <source>
        <strain evidence="4 5">S276</strain>
    </source>
</reference>
<organism evidence="4 5">
    <name type="scientific">Chara braunii</name>
    <name type="common">Braun's stonewort</name>
    <dbReference type="NCBI Taxonomy" id="69332"/>
    <lineage>
        <taxon>Eukaryota</taxon>
        <taxon>Viridiplantae</taxon>
        <taxon>Streptophyta</taxon>
        <taxon>Charophyceae</taxon>
        <taxon>Charales</taxon>
        <taxon>Characeae</taxon>
        <taxon>Chara</taxon>
    </lineage>
</organism>
<gene>
    <name evidence="4" type="ORF">CBR_g1049</name>
</gene>
<evidence type="ECO:0000256" key="3">
    <source>
        <dbReference type="SAM" id="MobiDB-lite"/>
    </source>
</evidence>
<dbReference type="Proteomes" id="UP000265515">
    <property type="component" value="Unassembled WGS sequence"/>
</dbReference>
<evidence type="ECO:0000313" key="4">
    <source>
        <dbReference type="EMBL" id="GBG67930.1"/>
    </source>
</evidence>
<dbReference type="AlphaFoldDB" id="A0A388KCZ4"/>
<dbReference type="STRING" id="69332.A0A388KCZ4"/>
<dbReference type="PANTHER" id="PTHR43574">
    <property type="entry name" value="EPIMERASE-RELATED"/>
    <property type="match status" value="1"/>
</dbReference>
<dbReference type="OrthoDB" id="5824at2759"/>
<comment type="caution">
    <text evidence="4">The sequence shown here is derived from an EMBL/GenBank/DDBJ whole genome shotgun (WGS) entry which is preliminary data.</text>
</comment>
<evidence type="ECO:0000256" key="1">
    <source>
        <dbReference type="ARBA" id="ARBA00007637"/>
    </source>
</evidence>
<sequence>MLCSVAPLCYAVLYRAMSCYVMLCSSIVLCRAISCYVVLCRAISCYIMLCPGLCTVPCLLHNALWDAVRCAAAGHRYGSEKQFQVFTAKRGSTVLLWHQILPNSTLCDGRTNFANRSLHYICHRSASSPRSGSGCTAVATNHTSLRRAVAITKVVGERSSATKELEGMPTCMVLEEEEEMEDKGAAAKESHDRRTMMQDEGSNHNHHLFCFGMGYTCRGLSNLLVKKKGWRVSGTCRDEKQRQALELQGFNSFLFSASHDSADSSCRTNKLSEEGISALLSATHLLISIPPALSRGLDPDLVLQMHAEDVACAAGQGRLRWIGYLSTTGVYGDRHGEWVDEEDDVKPGGDAKVVARVCAERAWSKLGESIGCPVHIFRLGGIYGPGRSLAESVSSHGKNLNFSEVGSSGKQRRQMIRRTKRFVSRCHVADICHVLVRSMAMHEKHHSPCVPPGTQIYNVVDDSPASRDEVMAYTRLLLARVSASASTGNNLSSSDSMPDSLVMERGSAAGSGERLCEEVDADGGRGNGQKNDTADADARPPYMPIAADQMEAQTSHESTVAEKRVRNTKIKRELGVRLLHPDYRSGMWSIVSGDNYPFD</sequence>
<name>A0A388KCZ4_CHABU</name>
<dbReference type="Gene3D" id="3.40.50.720">
    <property type="entry name" value="NAD(P)-binding Rossmann-like Domain"/>
    <property type="match status" value="2"/>
</dbReference>
<dbReference type="EMBL" id="BFEA01000094">
    <property type="protein sequence ID" value="GBG67930.1"/>
    <property type="molecule type" value="Genomic_DNA"/>
</dbReference>